<feature type="domain" description="TonB C-terminal" evidence="2">
    <location>
        <begin position="173"/>
        <end position="254"/>
    </location>
</feature>
<dbReference type="RefSeq" id="WP_283413885.1">
    <property type="nucleotide sequence ID" value="NZ_FXUA01000006.1"/>
</dbReference>
<feature type="chain" id="PRO_5046996495" evidence="1">
    <location>
        <begin position="27"/>
        <end position="255"/>
    </location>
</feature>
<comment type="caution">
    <text evidence="3">The sequence shown here is derived from an EMBL/GenBank/DDBJ whole genome shotgun (WGS) entry which is preliminary data.</text>
</comment>
<feature type="signal peptide" evidence="1">
    <location>
        <begin position="1"/>
        <end position="26"/>
    </location>
</feature>
<evidence type="ECO:0000259" key="2">
    <source>
        <dbReference type="Pfam" id="PF03544"/>
    </source>
</evidence>
<sequence length="255" mass="29222">MAFKNTFRFFLLITAFLGLSSSLYKSQDTQIVRLNKHFYPIAEADTINYFYKGIIVNLSDSTSIERIFNLKNQIVKVTRYGHNQEGDFPEENTETYDENGKLTSKKIKNRNNGFYHAIYYSKGEKIGEVLFQGEKNFEIRKAGSEEVITADENVFEPKPKLNQDLWNQTLMQNLKYPALARRDREEGTAILGMYVNEFGEHGGFELANPENVSESLALEALQAASKYEGEITPATNHDGNTIDAWLYIPVRFKLD</sequence>
<dbReference type="Pfam" id="PF03544">
    <property type="entry name" value="TonB_C"/>
    <property type="match status" value="1"/>
</dbReference>
<evidence type="ECO:0000256" key="1">
    <source>
        <dbReference type="SAM" id="SignalP"/>
    </source>
</evidence>
<gene>
    <name evidence="3" type="ORF">SAMN06265367_106147</name>
</gene>
<dbReference type="EMBL" id="FXUA01000006">
    <property type="protein sequence ID" value="SMP29631.1"/>
    <property type="molecule type" value="Genomic_DNA"/>
</dbReference>
<dbReference type="SUPFAM" id="SSF74653">
    <property type="entry name" value="TolA/TonB C-terminal domain"/>
    <property type="match status" value="1"/>
</dbReference>
<dbReference type="Proteomes" id="UP001157915">
    <property type="component" value="Unassembled WGS sequence"/>
</dbReference>
<keyword evidence="1" id="KW-0732">Signal</keyword>
<keyword evidence="4" id="KW-1185">Reference proteome</keyword>
<evidence type="ECO:0000313" key="4">
    <source>
        <dbReference type="Proteomes" id="UP001157915"/>
    </source>
</evidence>
<organism evidence="3 4">
    <name type="scientific">Algoriphagus winogradskyi</name>
    <dbReference type="NCBI Taxonomy" id="237017"/>
    <lineage>
        <taxon>Bacteria</taxon>
        <taxon>Pseudomonadati</taxon>
        <taxon>Bacteroidota</taxon>
        <taxon>Cytophagia</taxon>
        <taxon>Cytophagales</taxon>
        <taxon>Cyclobacteriaceae</taxon>
        <taxon>Algoriphagus</taxon>
    </lineage>
</organism>
<protein>
    <submittedName>
        <fullName evidence="3">TonB family C-terminal domain-containing protein</fullName>
    </submittedName>
</protein>
<name>A0ABY1PAL4_9BACT</name>
<accession>A0ABY1PAL4</accession>
<dbReference type="InterPro" id="IPR037682">
    <property type="entry name" value="TonB_C"/>
</dbReference>
<proteinExistence type="predicted"/>
<dbReference type="Gene3D" id="3.30.1150.10">
    <property type="match status" value="1"/>
</dbReference>
<reference evidence="3 4" key="1">
    <citation type="submission" date="2017-05" db="EMBL/GenBank/DDBJ databases">
        <authorList>
            <person name="Varghese N."/>
            <person name="Submissions S."/>
        </authorList>
    </citation>
    <scope>NUCLEOTIDE SEQUENCE [LARGE SCALE GENOMIC DNA]</scope>
    <source>
        <strain evidence="3 4">DSM 15360</strain>
    </source>
</reference>
<evidence type="ECO:0000313" key="3">
    <source>
        <dbReference type="EMBL" id="SMP29631.1"/>
    </source>
</evidence>